<dbReference type="AlphaFoldDB" id="A0A6A0AIC5"/>
<feature type="non-terminal residue" evidence="3">
    <location>
        <position position="1"/>
    </location>
</feature>
<evidence type="ECO:0000313" key="4">
    <source>
        <dbReference type="Proteomes" id="UP000485058"/>
    </source>
</evidence>
<feature type="non-terminal residue" evidence="3">
    <location>
        <position position="110"/>
    </location>
</feature>
<dbReference type="InterPro" id="IPR052970">
    <property type="entry name" value="Inner_ear_hair_cell_LOXHD"/>
</dbReference>
<reference evidence="3 4" key="1">
    <citation type="submission" date="2020-02" db="EMBL/GenBank/DDBJ databases">
        <title>Draft genome sequence of Haematococcus lacustris strain NIES-144.</title>
        <authorList>
            <person name="Morimoto D."/>
            <person name="Nakagawa S."/>
            <person name="Yoshida T."/>
            <person name="Sawayama S."/>
        </authorList>
    </citation>
    <scope>NUCLEOTIDE SEQUENCE [LARGE SCALE GENOMIC DNA]</scope>
    <source>
        <strain evidence="3 4">NIES-144</strain>
    </source>
</reference>
<dbReference type="InterPro" id="IPR036392">
    <property type="entry name" value="PLAT/LH2_dom_sf"/>
</dbReference>
<organism evidence="3 4">
    <name type="scientific">Haematococcus lacustris</name>
    <name type="common">Green alga</name>
    <name type="synonym">Haematococcus pluvialis</name>
    <dbReference type="NCBI Taxonomy" id="44745"/>
    <lineage>
        <taxon>Eukaryota</taxon>
        <taxon>Viridiplantae</taxon>
        <taxon>Chlorophyta</taxon>
        <taxon>core chlorophytes</taxon>
        <taxon>Chlorophyceae</taxon>
        <taxon>CS clade</taxon>
        <taxon>Chlamydomonadales</taxon>
        <taxon>Haematococcaceae</taxon>
        <taxon>Haematococcus</taxon>
    </lineage>
</organism>
<dbReference type="InterPro" id="IPR001024">
    <property type="entry name" value="PLAT/LH2_dom"/>
</dbReference>
<evidence type="ECO:0000256" key="1">
    <source>
        <dbReference type="PROSITE-ProRule" id="PRU00152"/>
    </source>
</evidence>
<keyword evidence="4" id="KW-1185">Reference proteome</keyword>
<dbReference type="Proteomes" id="UP000485058">
    <property type="component" value="Unassembled WGS sequence"/>
</dbReference>
<gene>
    <name evidence="3" type="ORF">HaLaN_31924</name>
</gene>
<sequence length="110" mass="11338">MVRGAGTDANVSLELHGDKGSVGASRLETQANNFERGAVDHFLVKGSDVGDVTRVVISHDNSGVAPSSGQCDYKVEVKTSDLRGAGTDSAVQVCVFGTKGDTGLRALDDS</sequence>
<dbReference type="PROSITE" id="PS50095">
    <property type="entry name" value="PLAT"/>
    <property type="match status" value="1"/>
</dbReference>
<dbReference type="PANTHER" id="PTHR45901">
    <property type="entry name" value="PROTEIN CBG12474"/>
    <property type="match status" value="1"/>
</dbReference>
<accession>A0A6A0AIC5</accession>
<dbReference type="PANTHER" id="PTHR45901:SF3">
    <property type="entry name" value="LIPOXYGENASE HOMOLOGY DOMAIN-CONTAINING PROTEIN 1"/>
    <property type="match status" value="1"/>
</dbReference>
<comment type="caution">
    <text evidence="3">The sequence shown here is derived from an EMBL/GenBank/DDBJ whole genome shotgun (WGS) entry which is preliminary data.</text>
</comment>
<evidence type="ECO:0000313" key="3">
    <source>
        <dbReference type="EMBL" id="GFH32669.1"/>
    </source>
</evidence>
<name>A0A6A0AIC5_HAELA</name>
<proteinExistence type="predicted"/>
<dbReference type="EMBL" id="BLLF01006949">
    <property type="protein sequence ID" value="GFH32669.1"/>
    <property type="molecule type" value="Genomic_DNA"/>
</dbReference>
<protein>
    <recommendedName>
        <fullName evidence="2">PLAT domain-containing protein</fullName>
    </recommendedName>
</protein>
<dbReference type="Gene3D" id="2.40.180.10">
    <property type="entry name" value="Catalase core domain"/>
    <property type="match status" value="2"/>
</dbReference>
<dbReference type="Pfam" id="PF01477">
    <property type="entry name" value="PLAT"/>
    <property type="match status" value="1"/>
</dbReference>
<evidence type="ECO:0000259" key="2">
    <source>
        <dbReference type="PROSITE" id="PS50095"/>
    </source>
</evidence>
<feature type="domain" description="PLAT" evidence="2">
    <location>
        <begin position="71"/>
        <end position="110"/>
    </location>
</feature>
<comment type="caution">
    <text evidence="1">Lacks conserved residue(s) required for the propagation of feature annotation.</text>
</comment>
<dbReference type="SUPFAM" id="SSF49723">
    <property type="entry name" value="Lipase/lipooxygenase domain (PLAT/LH2 domain)"/>
    <property type="match status" value="2"/>
</dbReference>